<gene>
    <name evidence="2" type="ORF">EJ08DRAFT_357610</name>
</gene>
<reference evidence="2" key="1">
    <citation type="journal article" date="2020" name="Stud. Mycol.">
        <title>101 Dothideomycetes genomes: a test case for predicting lifestyles and emergence of pathogens.</title>
        <authorList>
            <person name="Haridas S."/>
            <person name="Albert R."/>
            <person name="Binder M."/>
            <person name="Bloem J."/>
            <person name="Labutti K."/>
            <person name="Salamov A."/>
            <person name="Andreopoulos B."/>
            <person name="Baker S."/>
            <person name="Barry K."/>
            <person name="Bills G."/>
            <person name="Bluhm B."/>
            <person name="Cannon C."/>
            <person name="Castanera R."/>
            <person name="Culley D."/>
            <person name="Daum C."/>
            <person name="Ezra D."/>
            <person name="Gonzalez J."/>
            <person name="Henrissat B."/>
            <person name="Kuo A."/>
            <person name="Liang C."/>
            <person name="Lipzen A."/>
            <person name="Lutzoni F."/>
            <person name="Magnuson J."/>
            <person name="Mondo S."/>
            <person name="Nolan M."/>
            <person name="Ohm R."/>
            <person name="Pangilinan J."/>
            <person name="Park H.-J."/>
            <person name="Ramirez L."/>
            <person name="Alfaro M."/>
            <person name="Sun H."/>
            <person name="Tritt A."/>
            <person name="Yoshinaga Y."/>
            <person name="Zwiers L.-H."/>
            <person name="Turgeon B."/>
            <person name="Goodwin S."/>
            <person name="Spatafora J."/>
            <person name="Crous P."/>
            <person name="Grigoriev I."/>
        </authorList>
    </citation>
    <scope>NUCLEOTIDE SEQUENCE</scope>
    <source>
        <strain evidence="2">CBS 130266</strain>
    </source>
</reference>
<evidence type="ECO:0000256" key="1">
    <source>
        <dbReference type="SAM" id="MobiDB-lite"/>
    </source>
</evidence>
<dbReference type="AlphaFoldDB" id="A0A9P4NLS2"/>
<feature type="region of interest" description="Disordered" evidence="1">
    <location>
        <begin position="179"/>
        <end position="227"/>
    </location>
</feature>
<dbReference type="Proteomes" id="UP000800235">
    <property type="component" value="Unassembled WGS sequence"/>
</dbReference>
<feature type="region of interest" description="Disordered" evidence="1">
    <location>
        <begin position="78"/>
        <end position="149"/>
    </location>
</feature>
<feature type="compositionally biased region" description="Polar residues" evidence="1">
    <location>
        <begin position="193"/>
        <end position="227"/>
    </location>
</feature>
<dbReference type="EMBL" id="MU007060">
    <property type="protein sequence ID" value="KAF2427433.1"/>
    <property type="molecule type" value="Genomic_DNA"/>
</dbReference>
<feature type="region of interest" description="Disordered" evidence="1">
    <location>
        <begin position="261"/>
        <end position="284"/>
    </location>
</feature>
<sequence>MVIDLLNDNKDKVSNGKFEYLNTDLEFQDYDVTFKAVLMSKASFAFGPMNDQYGIGAMLRTEYGRIDMNWGYENGHAEENKQEEEQEDQNNKDEEVPPVQGTEPDQKSDHEDKEKPSKKGEDPPAPGTEPGKGDRDRDSTNENDNKGLNKVGQLVKDIIKQIPKLGPGLLPLVISTSSTTTTDQQSASPTAVSDRTSSSKLPTRSASVTLNPTMSEFTTPVTSPNTSFVPKTRWSSLGHETHSHSSSTALNLSAAFSSPKVTKTSSTLRRTTAESTAPTTLPSSSLSLKTRLPIIVNQTVSYYSNTTSPPVSTLSSQNKTTAAATIWRTTTESTASTGWMTRSLVTRTRSPSVGNSTLSQYNSTTSTNWPFHVSRTVSHSNNTAKLGLSSYKTESHESSTTKSRWPIGDKVNNLISRATERWNKKWQDLSTVGNTDDTLPTLLDDSALYSPRVREQMRGKSFAEAEEIWEQNGSPDDNDIIGLDPG</sequence>
<protein>
    <submittedName>
        <fullName evidence="2">Uncharacterized protein</fullName>
    </submittedName>
</protein>
<evidence type="ECO:0000313" key="2">
    <source>
        <dbReference type="EMBL" id="KAF2427433.1"/>
    </source>
</evidence>
<comment type="caution">
    <text evidence="2">The sequence shown here is derived from an EMBL/GenBank/DDBJ whole genome shotgun (WGS) entry which is preliminary data.</text>
</comment>
<keyword evidence="3" id="KW-1185">Reference proteome</keyword>
<proteinExistence type="predicted"/>
<evidence type="ECO:0000313" key="3">
    <source>
        <dbReference type="Proteomes" id="UP000800235"/>
    </source>
</evidence>
<name>A0A9P4NLS2_9PEZI</name>
<accession>A0A9P4NLS2</accession>
<feature type="compositionally biased region" description="Low complexity" evidence="1">
    <location>
        <begin position="269"/>
        <end position="284"/>
    </location>
</feature>
<feature type="compositionally biased region" description="Basic and acidic residues" evidence="1">
    <location>
        <begin position="104"/>
        <end position="122"/>
    </location>
</feature>
<organism evidence="2 3">
    <name type="scientific">Tothia fuscella</name>
    <dbReference type="NCBI Taxonomy" id="1048955"/>
    <lineage>
        <taxon>Eukaryota</taxon>
        <taxon>Fungi</taxon>
        <taxon>Dikarya</taxon>
        <taxon>Ascomycota</taxon>
        <taxon>Pezizomycotina</taxon>
        <taxon>Dothideomycetes</taxon>
        <taxon>Pleosporomycetidae</taxon>
        <taxon>Venturiales</taxon>
        <taxon>Cylindrosympodiaceae</taxon>
        <taxon>Tothia</taxon>
    </lineage>
</organism>
<feature type="region of interest" description="Disordered" evidence="1">
    <location>
        <begin position="466"/>
        <end position="486"/>
    </location>
</feature>
<feature type="compositionally biased region" description="Basic and acidic residues" evidence="1">
    <location>
        <begin position="131"/>
        <end position="147"/>
    </location>
</feature>
<feature type="compositionally biased region" description="Low complexity" evidence="1">
    <location>
        <begin position="179"/>
        <end position="191"/>
    </location>
</feature>